<proteinExistence type="predicted"/>
<sequence>MVKKTKRVSLKERAKMRKDPRFKKIYLKCAKKCGNEAQVFSIAYRQYLEYLFKTKKCADKAKKTRKASSDSREHKCLLKFEKSTLVPATEKYVKCIEEKVDPCVYKAFGKKSKKTLKRTLKKKTKKTLRKKGGFFGIFKKKEKVSKEKREKVIQDVLNVLHGKKSENESVPEDDPDDPLSGVHSPEELDRARRHLTTVNAAEVEWEAQLAAVEGNRESMKAEDILRNKIEKILEEDYHNEQFKNKKIYTSVILPDIINKVISYKSELETPSTSNEKFVLNEKHF</sequence>
<evidence type="ECO:0000313" key="2">
    <source>
        <dbReference type="EMBL" id="QHS83573.1"/>
    </source>
</evidence>
<reference evidence="2" key="1">
    <citation type="journal article" date="2020" name="Nature">
        <title>Giant virus diversity and host interactions through global metagenomics.</title>
        <authorList>
            <person name="Schulz F."/>
            <person name="Roux S."/>
            <person name="Paez-Espino D."/>
            <person name="Jungbluth S."/>
            <person name="Walsh D.A."/>
            <person name="Denef V.J."/>
            <person name="McMahon K.D."/>
            <person name="Konstantinidis K.T."/>
            <person name="Eloe-Fadrosh E.A."/>
            <person name="Kyrpides N.C."/>
            <person name="Woyke T."/>
        </authorList>
    </citation>
    <scope>NUCLEOTIDE SEQUENCE</scope>
    <source>
        <strain evidence="2">GVMAG-S-ERX555961-36</strain>
    </source>
</reference>
<accession>A0A6C0AVT4</accession>
<dbReference type="AlphaFoldDB" id="A0A6C0AVT4"/>
<feature type="region of interest" description="Disordered" evidence="1">
    <location>
        <begin position="163"/>
        <end position="184"/>
    </location>
</feature>
<name>A0A6C0AVT4_9ZZZZ</name>
<evidence type="ECO:0000256" key="1">
    <source>
        <dbReference type="SAM" id="MobiDB-lite"/>
    </source>
</evidence>
<organism evidence="2">
    <name type="scientific">viral metagenome</name>
    <dbReference type="NCBI Taxonomy" id="1070528"/>
    <lineage>
        <taxon>unclassified sequences</taxon>
        <taxon>metagenomes</taxon>
        <taxon>organismal metagenomes</taxon>
    </lineage>
</organism>
<dbReference type="EMBL" id="MN738760">
    <property type="protein sequence ID" value="QHS83573.1"/>
    <property type="molecule type" value="Genomic_DNA"/>
</dbReference>
<protein>
    <submittedName>
        <fullName evidence="2">Uncharacterized protein</fullName>
    </submittedName>
</protein>